<dbReference type="PANTHER" id="PTHR30213">
    <property type="entry name" value="INNER MEMBRANE PROTEIN YHJD"/>
    <property type="match status" value="1"/>
</dbReference>
<dbReference type="eggNOG" id="COG1295">
    <property type="taxonomic scope" value="Bacteria"/>
</dbReference>
<feature type="transmembrane region" description="Helical" evidence="6">
    <location>
        <begin position="97"/>
        <end position="117"/>
    </location>
</feature>
<dbReference type="Proteomes" id="UP000006459">
    <property type="component" value="Unassembled WGS sequence"/>
</dbReference>
<proteinExistence type="predicted"/>
<gene>
    <name evidence="7" type="primary">rbn</name>
    <name evidence="7" type="ORF">HMPREF9380_0950</name>
</gene>
<organism evidence="7 8">
    <name type="scientific">Streptococcus sanguinis SK49</name>
    <dbReference type="NCBI Taxonomy" id="888808"/>
    <lineage>
        <taxon>Bacteria</taxon>
        <taxon>Bacillati</taxon>
        <taxon>Bacillota</taxon>
        <taxon>Bacilli</taxon>
        <taxon>Lactobacillales</taxon>
        <taxon>Streptococcaceae</taxon>
        <taxon>Streptococcus</taxon>
    </lineage>
</organism>
<dbReference type="InterPro" id="IPR017039">
    <property type="entry name" value="Virul_fac_BrkB"/>
</dbReference>
<dbReference type="EMBL" id="AFFO01000008">
    <property type="protein sequence ID" value="EGJ39752.1"/>
    <property type="molecule type" value="Genomic_DNA"/>
</dbReference>
<sequence length="307" mass="35676">MKEKRVKKLFAKIRRNQFLRAFFRFYRAADSELTSVAVAYYWLISVFPLLLIVVNILPYFNIPIADFLTAIKDMLPETLYDVVAKVMREVLTQPSTGLLSFSVLSALWTFSKSMNFLQFAFNKAYGVAKSRGLISHRVMSLVVSIGLQILFAFTLFLTMFGHMSLDFLRTYWKLDNQLYQHLQNFTEPLIYALLFAVLVMFYYFLPNVKINKKRYVLPGSVFVILTILALMNIFSVYMDNYLNHLVDVRFFSSIIMVVMMFWFIMIAKILIVGAVLNASIQSYCESGFQVESTGKFSFKNQLVKEKQ</sequence>
<dbReference type="Pfam" id="PF03631">
    <property type="entry name" value="Virul_fac_BrkB"/>
    <property type="match status" value="1"/>
</dbReference>
<keyword evidence="2" id="KW-1003">Cell membrane</keyword>
<reference evidence="7 8" key="1">
    <citation type="submission" date="2011-03" db="EMBL/GenBank/DDBJ databases">
        <authorList>
            <person name="Muzny D."/>
            <person name="Qin X."/>
            <person name="Deng J."/>
            <person name="Jiang H."/>
            <person name="Liu Y."/>
            <person name="Qu J."/>
            <person name="Song X.-Z."/>
            <person name="Zhang L."/>
            <person name="Thornton R."/>
            <person name="Coyle M."/>
            <person name="Francisco L."/>
            <person name="Jackson L."/>
            <person name="Javaid M."/>
            <person name="Korchina V."/>
            <person name="Kovar C."/>
            <person name="Mata R."/>
            <person name="Mathew T."/>
            <person name="Ngo R."/>
            <person name="Nguyen L."/>
            <person name="Nguyen N."/>
            <person name="Okwuonu G."/>
            <person name="Ongeri F."/>
            <person name="Pham C."/>
            <person name="Simmons D."/>
            <person name="Wilczek-Boney K."/>
            <person name="Hale W."/>
            <person name="Jakkamsetti A."/>
            <person name="Pham P."/>
            <person name="Ruth R."/>
            <person name="San Lucas F."/>
            <person name="Warren J."/>
            <person name="Zhang J."/>
            <person name="Zhao Z."/>
            <person name="Zhou C."/>
            <person name="Zhu D."/>
            <person name="Lee S."/>
            <person name="Bess C."/>
            <person name="Blankenburg K."/>
            <person name="Forbes L."/>
            <person name="Fu Q."/>
            <person name="Gubbala S."/>
            <person name="Hirani K."/>
            <person name="Jayaseelan J.C."/>
            <person name="Lara F."/>
            <person name="Munidasa M."/>
            <person name="Palculict T."/>
            <person name="Patil S."/>
            <person name="Pu L.-L."/>
            <person name="Saada N."/>
            <person name="Tang L."/>
            <person name="Weissenberger G."/>
            <person name="Zhu Y."/>
            <person name="Hemphill L."/>
            <person name="Shang Y."/>
            <person name="Youmans B."/>
            <person name="Ayvaz T."/>
            <person name="Ross M."/>
            <person name="Santibanez J."/>
            <person name="Aqrawi P."/>
            <person name="Gross S."/>
            <person name="Joshi V."/>
            <person name="Fowler G."/>
            <person name="Nazareth L."/>
            <person name="Reid J."/>
            <person name="Worley K."/>
            <person name="Petrosino J."/>
            <person name="Highlander S."/>
            <person name="Gibbs R."/>
        </authorList>
    </citation>
    <scope>NUCLEOTIDE SEQUENCE [LARGE SCALE GENOMIC DNA]</scope>
    <source>
        <strain evidence="7 8">SK49</strain>
    </source>
</reference>
<dbReference type="HOGENOM" id="CLU_045539_4_0_9"/>
<evidence type="ECO:0000256" key="2">
    <source>
        <dbReference type="ARBA" id="ARBA00022475"/>
    </source>
</evidence>
<comment type="caution">
    <text evidence="7">The sequence shown here is derived from an EMBL/GenBank/DDBJ whole genome shotgun (WGS) entry which is preliminary data.</text>
</comment>
<feature type="transmembrane region" description="Helical" evidence="6">
    <location>
        <begin position="250"/>
        <end position="276"/>
    </location>
</feature>
<evidence type="ECO:0000313" key="7">
    <source>
        <dbReference type="EMBL" id="EGJ39752.1"/>
    </source>
</evidence>
<keyword evidence="5 6" id="KW-0472">Membrane</keyword>
<dbReference type="PANTHER" id="PTHR30213:SF0">
    <property type="entry name" value="UPF0761 MEMBRANE PROTEIN YIHY"/>
    <property type="match status" value="1"/>
</dbReference>
<evidence type="ECO:0000256" key="3">
    <source>
        <dbReference type="ARBA" id="ARBA00022692"/>
    </source>
</evidence>
<evidence type="ECO:0000256" key="1">
    <source>
        <dbReference type="ARBA" id="ARBA00004651"/>
    </source>
</evidence>
<feature type="transmembrane region" description="Helical" evidence="6">
    <location>
        <begin position="138"/>
        <end position="165"/>
    </location>
</feature>
<keyword evidence="4 6" id="KW-1133">Transmembrane helix</keyword>
<evidence type="ECO:0000256" key="4">
    <source>
        <dbReference type="ARBA" id="ARBA00022989"/>
    </source>
</evidence>
<accession>F3UWR2</accession>
<feature type="transmembrane region" description="Helical" evidence="6">
    <location>
        <begin position="185"/>
        <end position="205"/>
    </location>
</feature>
<feature type="transmembrane region" description="Helical" evidence="6">
    <location>
        <begin position="39"/>
        <end position="60"/>
    </location>
</feature>
<dbReference type="PIRSF" id="PIRSF035875">
    <property type="entry name" value="RNase_BN"/>
    <property type="match status" value="1"/>
</dbReference>
<dbReference type="RefSeq" id="WP_002933157.1">
    <property type="nucleotide sequence ID" value="NZ_GL890985.1"/>
</dbReference>
<dbReference type="PATRIC" id="fig|888808.3.peg.932"/>
<dbReference type="AlphaFoldDB" id="F3UWR2"/>
<keyword evidence="3 6" id="KW-0812">Transmembrane</keyword>
<feature type="transmembrane region" description="Helical" evidence="6">
    <location>
        <begin position="217"/>
        <end position="238"/>
    </location>
</feature>
<protein>
    <submittedName>
        <fullName evidence="7">Ribonuclease BN</fullName>
    </submittedName>
</protein>
<comment type="subcellular location">
    <subcellularLocation>
        <location evidence="1">Cell membrane</location>
        <topology evidence="1">Multi-pass membrane protein</topology>
    </subcellularLocation>
</comment>
<name>F3UWR2_STRSA</name>
<evidence type="ECO:0000256" key="6">
    <source>
        <dbReference type="SAM" id="Phobius"/>
    </source>
</evidence>
<evidence type="ECO:0000256" key="5">
    <source>
        <dbReference type="ARBA" id="ARBA00023136"/>
    </source>
</evidence>
<dbReference type="GO" id="GO:0005886">
    <property type="term" value="C:plasma membrane"/>
    <property type="evidence" value="ECO:0007669"/>
    <property type="project" value="UniProtKB-SubCell"/>
</dbReference>
<evidence type="ECO:0000313" key="8">
    <source>
        <dbReference type="Proteomes" id="UP000006459"/>
    </source>
</evidence>